<keyword evidence="11" id="KW-0157">Chromophore</keyword>
<dbReference type="Pfam" id="PF01590">
    <property type="entry name" value="GAF"/>
    <property type="match status" value="1"/>
</dbReference>
<dbReference type="InterPro" id="IPR016132">
    <property type="entry name" value="Phyto_chromo_attachment"/>
</dbReference>
<evidence type="ECO:0000256" key="13">
    <source>
        <dbReference type="ARBA" id="ARBA00023170"/>
    </source>
</evidence>
<dbReference type="EMBL" id="PDOC01000001">
    <property type="protein sequence ID" value="PIL46729.1"/>
    <property type="molecule type" value="Genomic_DNA"/>
</dbReference>
<reference evidence="16 17" key="1">
    <citation type="submission" date="2017-10" db="EMBL/GenBank/DDBJ databases">
        <title>Massilia psychrophilum sp. nov., a novel purple-pigmented bacterium isolated from Tianshan glacier, Xinjiang Municipality, China.</title>
        <authorList>
            <person name="Wang H."/>
        </authorList>
    </citation>
    <scope>NUCLEOTIDE SEQUENCE [LARGE SCALE GENOMIC DNA]</scope>
    <source>
        <strain evidence="16 17">JCM 30074</strain>
    </source>
</reference>
<keyword evidence="9" id="KW-0418">Kinase</keyword>
<accession>A0A2G8TL64</accession>
<dbReference type="GO" id="GO:0006355">
    <property type="term" value="P:regulation of DNA-templated transcription"/>
    <property type="evidence" value="ECO:0007669"/>
    <property type="project" value="InterPro"/>
</dbReference>
<dbReference type="Gene3D" id="3.30.450.40">
    <property type="match status" value="1"/>
</dbReference>
<dbReference type="Gene3D" id="3.30.450.20">
    <property type="entry name" value="PAS domain"/>
    <property type="match status" value="1"/>
</dbReference>
<feature type="domain" description="Histidine kinase" evidence="15">
    <location>
        <begin position="513"/>
        <end position="725"/>
    </location>
</feature>
<dbReference type="PROSITE" id="PS50046">
    <property type="entry name" value="PHYTOCHROME_2"/>
    <property type="match status" value="1"/>
</dbReference>
<dbReference type="InterPro" id="IPR013654">
    <property type="entry name" value="PAS_2"/>
</dbReference>
<dbReference type="SMART" id="SM00388">
    <property type="entry name" value="HisKA"/>
    <property type="match status" value="1"/>
</dbReference>
<dbReference type="PANTHER" id="PTHR43065">
    <property type="entry name" value="SENSOR HISTIDINE KINASE"/>
    <property type="match status" value="1"/>
</dbReference>
<evidence type="ECO:0000256" key="8">
    <source>
        <dbReference type="ARBA" id="ARBA00022741"/>
    </source>
</evidence>
<dbReference type="SMART" id="SM00065">
    <property type="entry name" value="GAF"/>
    <property type="match status" value="1"/>
</dbReference>
<evidence type="ECO:0000256" key="11">
    <source>
        <dbReference type="ARBA" id="ARBA00022991"/>
    </source>
</evidence>
<evidence type="ECO:0000259" key="14">
    <source>
        <dbReference type="PROSITE" id="PS50046"/>
    </source>
</evidence>
<evidence type="ECO:0000256" key="9">
    <source>
        <dbReference type="ARBA" id="ARBA00022777"/>
    </source>
</evidence>
<keyword evidence="6" id="KW-0716">Sensory transduction</keyword>
<dbReference type="GO" id="GO:0000155">
    <property type="term" value="F:phosphorelay sensor kinase activity"/>
    <property type="evidence" value="ECO:0007669"/>
    <property type="project" value="InterPro"/>
</dbReference>
<name>A0A2G8TL64_9BURK</name>
<dbReference type="SUPFAM" id="SSF55874">
    <property type="entry name" value="ATPase domain of HSP90 chaperone/DNA topoisomerase II/histidine kinase"/>
    <property type="match status" value="1"/>
</dbReference>
<dbReference type="SMART" id="SM00387">
    <property type="entry name" value="HATPase_c"/>
    <property type="match status" value="1"/>
</dbReference>
<evidence type="ECO:0000256" key="6">
    <source>
        <dbReference type="ARBA" id="ARBA00022606"/>
    </source>
</evidence>
<dbReference type="InterPro" id="IPR043150">
    <property type="entry name" value="Phytochrome_PHY_sf"/>
</dbReference>
<evidence type="ECO:0000256" key="3">
    <source>
        <dbReference type="ARBA" id="ARBA00012438"/>
    </source>
</evidence>
<dbReference type="InterPro" id="IPR036890">
    <property type="entry name" value="HATPase_C_sf"/>
</dbReference>
<keyword evidence="10" id="KW-0067">ATP-binding</keyword>
<dbReference type="RefSeq" id="WP_099786531.1">
    <property type="nucleotide sequence ID" value="NZ_JBHLYV010000100.1"/>
</dbReference>
<dbReference type="InterPro" id="IPR003594">
    <property type="entry name" value="HATPase_dom"/>
</dbReference>
<proteinExistence type="inferred from homology"/>
<keyword evidence="12" id="KW-0902">Two-component regulatory system</keyword>
<evidence type="ECO:0000256" key="10">
    <source>
        <dbReference type="ARBA" id="ARBA00022840"/>
    </source>
</evidence>
<evidence type="ECO:0000256" key="2">
    <source>
        <dbReference type="ARBA" id="ARBA00006402"/>
    </source>
</evidence>
<comment type="catalytic activity">
    <reaction evidence="1">
        <text>ATP + protein L-histidine = ADP + protein N-phospho-L-histidine.</text>
        <dbReference type="EC" id="2.7.13.3"/>
    </reaction>
</comment>
<protein>
    <recommendedName>
        <fullName evidence="3">histidine kinase</fullName>
        <ecNumber evidence="3">2.7.13.3</ecNumber>
    </recommendedName>
</protein>
<dbReference type="OrthoDB" id="9808408at2"/>
<evidence type="ECO:0000256" key="7">
    <source>
        <dbReference type="ARBA" id="ARBA00022679"/>
    </source>
</evidence>
<dbReference type="InterPro" id="IPR036097">
    <property type="entry name" value="HisK_dim/P_sf"/>
</dbReference>
<keyword evidence="8" id="KW-0547">Nucleotide-binding</keyword>
<dbReference type="GO" id="GO:0005524">
    <property type="term" value="F:ATP binding"/>
    <property type="evidence" value="ECO:0007669"/>
    <property type="project" value="UniProtKB-KW"/>
</dbReference>
<sequence length="725" mass="78100">MNSNGLAPDLTLANCAAEPIHIPGSIQPNGALLAFSAERLLMAWRANCADLIGARPTLGAELAALNLPLAAVELIHEAGADLDAGETMPLACEVTIGAQEFDCIVHAYQGRIIAEFERRALSSDVVASFALKAHAAIDRLKRQQSVDALLNMVVQQVRQLTGFDRVMAYRFRHDDSGDVVAEACDDTIEPYLGRRYPASDIPAQARRLYLINSLRLISDVGYLPVPLLGRDGDAPLDMSHGVLRSVSPIHVEYLQNMGVHASMSISIVVGGRLWGMLACHHMAPRQVPYSIRMATDVLAQVLASSVQTLEARGQAAGIERAAELGSRVLEAMSDEDQVLRALAPLVPELCAALRADALVLALHGELISHGDIGPALARAMLASIEDSGEVLYQRNDVADWPQALRAQLGKWAGMLVLSFDPSSQGVLLALRTEQVEAVRWAGKPEKNIVHGPLGPRLTPRGSFDEWRQTVRGRAEPWDATSLTIASALLSKISRAVAARNAEVDRARTELMAMLGHDLRDPLQAINMAGAMLELGSQSELIGRRIKSSSNRMQRLIGHVLDMSRINAGIGLGMQLAMTDLNAMLSDLVEELGAAHPGARFQLDMPAPVCAMVDADRLVQVLANLMSNARHHGEAGKPVTIGLHRDGDGADALITVRNQGAPIAAAVVEKLFDPFKHTSLNNPRNRQGVGLGLYIAYQIARGHGGDLAYHYEAPEIVFTLRLPLGL</sequence>
<dbReference type="InterPro" id="IPR029016">
    <property type="entry name" value="GAF-like_dom_sf"/>
</dbReference>
<dbReference type="PROSITE" id="PS50109">
    <property type="entry name" value="HIS_KIN"/>
    <property type="match status" value="1"/>
</dbReference>
<dbReference type="AlphaFoldDB" id="A0A2G8TL64"/>
<evidence type="ECO:0000256" key="4">
    <source>
        <dbReference type="ARBA" id="ARBA00022543"/>
    </source>
</evidence>
<keyword evidence="7" id="KW-0808">Transferase</keyword>
<keyword evidence="5" id="KW-0597">Phosphoprotein</keyword>
<evidence type="ECO:0000256" key="5">
    <source>
        <dbReference type="ARBA" id="ARBA00022553"/>
    </source>
</evidence>
<dbReference type="InterPro" id="IPR003661">
    <property type="entry name" value="HisK_dim/P_dom"/>
</dbReference>
<dbReference type="Pfam" id="PF00512">
    <property type="entry name" value="HisKA"/>
    <property type="match status" value="1"/>
</dbReference>
<evidence type="ECO:0000313" key="17">
    <source>
        <dbReference type="Proteomes" id="UP000230390"/>
    </source>
</evidence>
<dbReference type="GO" id="GO:0009881">
    <property type="term" value="F:photoreceptor activity"/>
    <property type="evidence" value="ECO:0007669"/>
    <property type="project" value="UniProtKB-KW"/>
</dbReference>
<dbReference type="InterPro" id="IPR013515">
    <property type="entry name" value="Phytochrome_cen-reg"/>
</dbReference>
<evidence type="ECO:0000256" key="12">
    <source>
        <dbReference type="ARBA" id="ARBA00023012"/>
    </source>
</evidence>
<dbReference type="EC" id="2.7.13.3" evidence="3"/>
<dbReference type="Gene3D" id="3.30.565.10">
    <property type="entry name" value="Histidine kinase-like ATPase, C-terminal domain"/>
    <property type="match status" value="1"/>
</dbReference>
<dbReference type="SUPFAM" id="SSF55785">
    <property type="entry name" value="PYP-like sensor domain (PAS domain)"/>
    <property type="match status" value="1"/>
</dbReference>
<evidence type="ECO:0000259" key="15">
    <source>
        <dbReference type="PROSITE" id="PS50109"/>
    </source>
</evidence>
<keyword evidence="13" id="KW-0675">Receptor</keyword>
<dbReference type="CDD" id="cd00075">
    <property type="entry name" value="HATPase"/>
    <property type="match status" value="1"/>
</dbReference>
<dbReference type="Gene3D" id="1.10.287.130">
    <property type="match status" value="1"/>
</dbReference>
<dbReference type="InterPro" id="IPR003018">
    <property type="entry name" value="GAF"/>
</dbReference>
<dbReference type="Pfam" id="PF08446">
    <property type="entry name" value="PAS_2"/>
    <property type="match status" value="1"/>
</dbReference>
<dbReference type="InterPro" id="IPR005467">
    <property type="entry name" value="His_kinase_dom"/>
</dbReference>
<keyword evidence="17" id="KW-1185">Reference proteome</keyword>
<dbReference type="GO" id="GO:0009584">
    <property type="term" value="P:detection of visible light"/>
    <property type="evidence" value="ECO:0007669"/>
    <property type="project" value="InterPro"/>
</dbReference>
<dbReference type="SUPFAM" id="SSF55781">
    <property type="entry name" value="GAF domain-like"/>
    <property type="match status" value="2"/>
</dbReference>
<dbReference type="InterPro" id="IPR001294">
    <property type="entry name" value="Phytochrome"/>
</dbReference>
<feature type="domain" description="Phytochrome chromophore attachment site" evidence="14">
    <location>
        <begin position="145"/>
        <end position="300"/>
    </location>
</feature>
<dbReference type="Gene3D" id="3.30.450.270">
    <property type="match status" value="1"/>
</dbReference>
<organism evidence="16 17">
    <name type="scientific">Massilia eurypsychrophila</name>
    <dbReference type="NCBI Taxonomy" id="1485217"/>
    <lineage>
        <taxon>Bacteria</taxon>
        <taxon>Pseudomonadati</taxon>
        <taxon>Pseudomonadota</taxon>
        <taxon>Betaproteobacteria</taxon>
        <taxon>Burkholderiales</taxon>
        <taxon>Oxalobacteraceae</taxon>
        <taxon>Telluria group</taxon>
        <taxon>Massilia</taxon>
    </lineage>
</organism>
<comment type="similarity">
    <text evidence="2">In the N-terminal section; belongs to the phytochrome family.</text>
</comment>
<dbReference type="Pfam" id="PF02518">
    <property type="entry name" value="HATPase_c"/>
    <property type="match status" value="1"/>
</dbReference>
<dbReference type="PRINTS" id="PR01033">
    <property type="entry name" value="PHYTOCHROME"/>
</dbReference>
<dbReference type="Proteomes" id="UP000230390">
    <property type="component" value="Unassembled WGS sequence"/>
</dbReference>
<comment type="caution">
    <text evidence="16">The sequence shown here is derived from an EMBL/GenBank/DDBJ whole genome shotgun (WGS) entry which is preliminary data.</text>
</comment>
<dbReference type="PANTHER" id="PTHR43065:SF10">
    <property type="entry name" value="PEROXIDE STRESS-ACTIVATED HISTIDINE KINASE MAK3"/>
    <property type="match status" value="1"/>
</dbReference>
<keyword evidence="4" id="KW-0600">Photoreceptor protein</keyword>
<dbReference type="CDD" id="cd00082">
    <property type="entry name" value="HisKA"/>
    <property type="match status" value="1"/>
</dbReference>
<dbReference type="Pfam" id="PF00360">
    <property type="entry name" value="PHY"/>
    <property type="match status" value="1"/>
</dbReference>
<dbReference type="SUPFAM" id="SSF47384">
    <property type="entry name" value="Homodimeric domain of signal transducing histidine kinase"/>
    <property type="match status" value="1"/>
</dbReference>
<evidence type="ECO:0000313" key="16">
    <source>
        <dbReference type="EMBL" id="PIL46729.1"/>
    </source>
</evidence>
<evidence type="ECO:0000256" key="1">
    <source>
        <dbReference type="ARBA" id="ARBA00000085"/>
    </source>
</evidence>
<gene>
    <name evidence="16" type="ORF">CR105_00795</name>
</gene>
<dbReference type="InterPro" id="IPR035965">
    <property type="entry name" value="PAS-like_dom_sf"/>
</dbReference>